<name>A0A0E9TYD3_ANGAN</name>
<evidence type="ECO:0000313" key="1">
    <source>
        <dbReference type="EMBL" id="JAH58472.1"/>
    </source>
</evidence>
<sequence>MSDHFFCADADRVIIPHRKATWST</sequence>
<proteinExistence type="predicted"/>
<dbReference type="EMBL" id="GBXM01058190">
    <property type="protein sequence ID" value="JAH50387.1"/>
    <property type="molecule type" value="Transcribed_RNA"/>
</dbReference>
<accession>A0A0E9TYD3</accession>
<protein>
    <submittedName>
        <fullName evidence="1">Uncharacterized protein</fullName>
    </submittedName>
</protein>
<reference evidence="1" key="1">
    <citation type="submission" date="2014-11" db="EMBL/GenBank/DDBJ databases">
        <authorList>
            <person name="Amaro Gonzalez C."/>
        </authorList>
    </citation>
    <scope>NUCLEOTIDE SEQUENCE</scope>
</reference>
<dbReference type="AlphaFoldDB" id="A0A0E9TYD3"/>
<dbReference type="EMBL" id="GBXM01050105">
    <property type="protein sequence ID" value="JAH58472.1"/>
    <property type="molecule type" value="Transcribed_RNA"/>
</dbReference>
<reference evidence="1" key="2">
    <citation type="journal article" date="2015" name="Fish Shellfish Immunol.">
        <title>Early steps in the European eel (Anguilla anguilla)-Vibrio vulnificus interaction in the gills: Role of the RtxA13 toxin.</title>
        <authorList>
            <person name="Callol A."/>
            <person name="Pajuelo D."/>
            <person name="Ebbesson L."/>
            <person name="Teles M."/>
            <person name="MacKenzie S."/>
            <person name="Amaro C."/>
        </authorList>
    </citation>
    <scope>NUCLEOTIDE SEQUENCE</scope>
</reference>
<organism evidence="1">
    <name type="scientific">Anguilla anguilla</name>
    <name type="common">European freshwater eel</name>
    <name type="synonym">Muraena anguilla</name>
    <dbReference type="NCBI Taxonomy" id="7936"/>
    <lineage>
        <taxon>Eukaryota</taxon>
        <taxon>Metazoa</taxon>
        <taxon>Chordata</taxon>
        <taxon>Craniata</taxon>
        <taxon>Vertebrata</taxon>
        <taxon>Euteleostomi</taxon>
        <taxon>Actinopterygii</taxon>
        <taxon>Neopterygii</taxon>
        <taxon>Teleostei</taxon>
        <taxon>Anguilliformes</taxon>
        <taxon>Anguillidae</taxon>
        <taxon>Anguilla</taxon>
    </lineage>
</organism>